<feature type="region of interest" description="Disordered" evidence="1">
    <location>
        <begin position="38"/>
        <end position="76"/>
    </location>
</feature>
<feature type="compositionally biased region" description="Low complexity" evidence="1">
    <location>
        <begin position="57"/>
        <end position="70"/>
    </location>
</feature>
<name>A0AAW1VLS5_RUBAR</name>
<evidence type="ECO:0000256" key="1">
    <source>
        <dbReference type="SAM" id="MobiDB-lite"/>
    </source>
</evidence>
<accession>A0AAW1VLS5</accession>
<organism evidence="2 3">
    <name type="scientific">Rubus argutus</name>
    <name type="common">Southern blackberry</name>
    <dbReference type="NCBI Taxonomy" id="59490"/>
    <lineage>
        <taxon>Eukaryota</taxon>
        <taxon>Viridiplantae</taxon>
        <taxon>Streptophyta</taxon>
        <taxon>Embryophyta</taxon>
        <taxon>Tracheophyta</taxon>
        <taxon>Spermatophyta</taxon>
        <taxon>Magnoliopsida</taxon>
        <taxon>eudicotyledons</taxon>
        <taxon>Gunneridae</taxon>
        <taxon>Pentapetalae</taxon>
        <taxon>rosids</taxon>
        <taxon>fabids</taxon>
        <taxon>Rosales</taxon>
        <taxon>Rosaceae</taxon>
        <taxon>Rosoideae</taxon>
        <taxon>Rosoideae incertae sedis</taxon>
        <taxon>Rubus</taxon>
    </lineage>
</organism>
<sequence>MGESECRRLSDEVRSIVAELNKMPFGGQTGVGSVEGIEGYLQRPVNQDRARQRERASSGSAASSSSRPSSEVPPPGEIVGRELVKWHLADVPLWQEPRRSMTPKEIEALRINFRIPSNVVLRPLRDGELATNPPAGWVAVHEHQFKCGLTLPLHPWVQRILSDLDLAVGQITPNMWKQLLGCTWFGKWPGNGWPTLDEVLSSLQAGVLEQKVLLGYRVVRRAGVVKVDNDPRSKKMSKLGTEGQLLARLMEQARQSKREAGAARDPC</sequence>
<evidence type="ECO:0000313" key="3">
    <source>
        <dbReference type="Proteomes" id="UP001457282"/>
    </source>
</evidence>
<protein>
    <submittedName>
        <fullName evidence="2">Uncharacterized protein</fullName>
    </submittedName>
</protein>
<proteinExistence type="predicted"/>
<gene>
    <name evidence="2" type="ORF">M0R45_000489</name>
</gene>
<reference evidence="2 3" key="1">
    <citation type="journal article" date="2023" name="G3 (Bethesda)">
        <title>A chromosome-length genome assembly and annotation of blackberry (Rubus argutus, cv. 'Hillquist').</title>
        <authorList>
            <person name="Bruna T."/>
            <person name="Aryal R."/>
            <person name="Dudchenko O."/>
            <person name="Sargent D.J."/>
            <person name="Mead D."/>
            <person name="Buti M."/>
            <person name="Cavallini A."/>
            <person name="Hytonen T."/>
            <person name="Andres J."/>
            <person name="Pham M."/>
            <person name="Weisz D."/>
            <person name="Mascagni F."/>
            <person name="Usai G."/>
            <person name="Natali L."/>
            <person name="Bassil N."/>
            <person name="Fernandez G.E."/>
            <person name="Lomsadze A."/>
            <person name="Armour M."/>
            <person name="Olukolu B."/>
            <person name="Poorten T."/>
            <person name="Britton C."/>
            <person name="Davik J."/>
            <person name="Ashrafi H."/>
            <person name="Aiden E.L."/>
            <person name="Borodovsky M."/>
            <person name="Worthington M."/>
        </authorList>
    </citation>
    <scope>NUCLEOTIDE SEQUENCE [LARGE SCALE GENOMIC DNA]</scope>
    <source>
        <strain evidence="2">PI 553951</strain>
    </source>
</reference>
<comment type="caution">
    <text evidence="2">The sequence shown here is derived from an EMBL/GenBank/DDBJ whole genome shotgun (WGS) entry which is preliminary data.</text>
</comment>
<dbReference type="Proteomes" id="UP001457282">
    <property type="component" value="Unassembled WGS sequence"/>
</dbReference>
<evidence type="ECO:0000313" key="2">
    <source>
        <dbReference type="EMBL" id="KAK9905153.1"/>
    </source>
</evidence>
<keyword evidence="3" id="KW-1185">Reference proteome</keyword>
<feature type="compositionally biased region" description="Basic and acidic residues" evidence="1">
    <location>
        <begin position="46"/>
        <end position="56"/>
    </location>
</feature>
<dbReference type="AlphaFoldDB" id="A0AAW1VLS5"/>
<dbReference type="EMBL" id="JBEDUW010000173">
    <property type="protein sequence ID" value="KAK9905153.1"/>
    <property type="molecule type" value="Genomic_DNA"/>
</dbReference>